<dbReference type="SMART" id="SM00116">
    <property type="entry name" value="CBS"/>
    <property type="match status" value="1"/>
</dbReference>
<evidence type="ECO:0000256" key="1">
    <source>
        <dbReference type="ARBA" id="ARBA00008165"/>
    </source>
</evidence>
<feature type="domain" description="CBS" evidence="8">
    <location>
        <begin position="283"/>
        <end position="338"/>
    </location>
</feature>
<dbReference type="GO" id="GO:0046872">
    <property type="term" value="F:metal ion binding"/>
    <property type="evidence" value="ECO:0007669"/>
    <property type="project" value="UniProtKB-KW"/>
</dbReference>
<dbReference type="EMBL" id="QFNK01000084">
    <property type="protein sequence ID" value="PZO86915.1"/>
    <property type="molecule type" value="Genomic_DNA"/>
</dbReference>
<protein>
    <submittedName>
        <fullName evidence="10">KpsF/GutQ family sugar-phosphate isomerase</fullName>
    </submittedName>
</protein>
<dbReference type="GO" id="GO:0097367">
    <property type="term" value="F:carbohydrate derivative binding"/>
    <property type="evidence" value="ECO:0007669"/>
    <property type="project" value="InterPro"/>
</dbReference>
<proteinExistence type="inferred from homology"/>
<evidence type="ECO:0000256" key="4">
    <source>
        <dbReference type="PIRNR" id="PIRNR004692"/>
    </source>
</evidence>
<sequence length="338" mass="35792">MSISSPTKIMTDNTTSNDLAAGRRAVLTEMEGLKALADSLDDNFARAVDAIHKMKTERRARLIVAGIGKSGHVARKITATLASTGTPSHFVHANEASHGDLGMITEGDVVLLLSNSGESNELSDMIHYTRRFGITLIAITGKATSTLASHADIVLLLPKAPEACPNGLAPTTSTTMQLALGDALAVALLERMGLTPEQFSVFHPGGKLGQKLLTVSAVMQPMANLPTLPETATMDQVIVQLAEKNLGCVLIMENGTLKGIVTDGDLKRHMAPDLLQKQAASIMTKTPRAIEENALAVEALNIMTKTPGSYLTSLVVRDDNGAVKGLIRLQDCLQRGVA</sequence>
<evidence type="ECO:0000256" key="2">
    <source>
        <dbReference type="ARBA" id="ARBA00022737"/>
    </source>
</evidence>
<dbReference type="GO" id="GO:0019146">
    <property type="term" value="F:arabinose-5-phosphate isomerase activity"/>
    <property type="evidence" value="ECO:0007669"/>
    <property type="project" value="UniProtKB-ARBA"/>
</dbReference>
<feature type="site" description="Catalytically relevant" evidence="6">
    <location>
        <position position="162"/>
    </location>
</feature>
<keyword evidence="10" id="KW-0413">Isomerase</keyword>
<accession>A0A2W5BUX4</accession>
<evidence type="ECO:0000313" key="10">
    <source>
        <dbReference type="EMBL" id="PZO86915.1"/>
    </source>
</evidence>
<dbReference type="PIRSF" id="PIRSF004692">
    <property type="entry name" value="KdsD_KpsF"/>
    <property type="match status" value="1"/>
</dbReference>
<evidence type="ECO:0000256" key="5">
    <source>
        <dbReference type="PIRSR" id="PIRSR004692-2"/>
    </source>
</evidence>
<comment type="caution">
    <text evidence="10">The sequence shown here is derived from an EMBL/GenBank/DDBJ whole genome shotgun (WGS) entry which is preliminary data.</text>
</comment>
<keyword evidence="3 7" id="KW-0129">CBS domain</keyword>
<evidence type="ECO:0000256" key="6">
    <source>
        <dbReference type="PIRSR" id="PIRSR004692-3"/>
    </source>
</evidence>
<dbReference type="PANTHER" id="PTHR42745">
    <property type="match status" value="1"/>
</dbReference>
<dbReference type="GO" id="GO:1901135">
    <property type="term" value="P:carbohydrate derivative metabolic process"/>
    <property type="evidence" value="ECO:0007669"/>
    <property type="project" value="InterPro"/>
</dbReference>
<dbReference type="NCBIfam" id="TIGR00393">
    <property type="entry name" value="kpsF"/>
    <property type="match status" value="1"/>
</dbReference>
<keyword evidence="2" id="KW-0677">Repeat</keyword>
<evidence type="ECO:0000313" key="11">
    <source>
        <dbReference type="Proteomes" id="UP000249557"/>
    </source>
</evidence>
<dbReference type="PANTHER" id="PTHR42745:SF1">
    <property type="entry name" value="ARABINOSE 5-PHOSPHATE ISOMERASE KDSD"/>
    <property type="match status" value="1"/>
</dbReference>
<dbReference type="Proteomes" id="UP000249557">
    <property type="component" value="Unassembled WGS sequence"/>
</dbReference>
<dbReference type="PROSITE" id="PS51371">
    <property type="entry name" value="CBS"/>
    <property type="match status" value="2"/>
</dbReference>
<dbReference type="Pfam" id="PF00571">
    <property type="entry name" value="CBS"/>
    <property type="match status" value="2"/>
</dbReference>
<dbReference type="Gene3D" id="3.40.50.10490">
    <property type="entry name" value="Glucose-6-phosphate isomerase like protein, domain 1"/>
    <property type="match status" value="1"/>
</dbReference>
<dbReference type="InterPro" id="IPR035474">
    <property type="entry name" value="SIS_Kpsf"/>
</dbReference>
<evidence type="ECO:0000259" key="8">
    <source>
        <dbReference type="PROSITE" id="PS51371"/>
    </source>
</evidence>
<dbReference type="InterPro" id="IPR046348">
    <property type="entry name" value="SIS_dom_sf"/>
</dbReference>
<evidence type="ECO:0000259" key="9">
    <source>
        <dbReference type="PROSITE" id="PS51464"/>
    </source>
</evidence>
<reference evidence="10 11" key="1">
    <citation type="submission" date="2017-08" db="EMBL/GenBank/DDBJ databases">
        <title>Infants hospitalized years apart are colonized by the same room-sourced microbial strains.</title>
        <authorList>
            <person name="Brooks B."/>
            <person name="Olm M.R."/>
            <person name="Firek B.A."/>
            <person name="Baker R."/>
            <person name="Thomas B.C."/>
            <person name="Morowitz M.J."/>
            <person name="Banfield J.F."/>
        </authorList>
    </citation>
    <scope>NUCLEOTIDE SEQUENCE [LARGE SCALE GENOMIC DNA]</scope>
    <source>
        <strain evidence="10">S2_018_000_R2_104</strain>
    </source>
</reference>
<dbReference type="SUPFAM" id="SSF54631">
    <property type="entry name" value="CBS-domain pair"/>
    <property type="match status" value="1"/>
</dbReference>
<dbReference type="CDD" id="cd04604">
    <property type="entry name" value="CBS_pair_SIS_assoc"/>
    <property type="match status" value="1"/>
</dbReference>
<dbReference type="GO" id="GO:0005975">
    <property type="term" value="P:carbohydrate metabolic process"/>
    <property type="evidence" value="ECO:0007669"/>
    <property type="project" value="InterPro"/>
</dbReference>
<dbReference type="FunFam" id="3.40.50.10490:FF:000011">
    <property type="entry name" value="Arabinose 5-phosphate isomerase"/>
    <property type="match status" value="1"/>
</dbReference>
<feature type="site" description="Catalytically relevant" evidence="6">
    <location>
        <position position="121"/>
    </location>
</feature>
<dbReference type="CDD" id="cd05014">
    <property type="entry name" value="SIS_Kpsf"/>
    <property type="match status" value="1"/>
</dbReference>
<dbReference type="InterPro" id="IPR046342">
    <property type="entry name" value="CBS_dom_sf"/>
</dbReference>
<dbReference type="InterPro" id="IPR000644">
    <property type="entry name" value="CBS_dom"/>
</dbReference>
<feature type="domain" description="CBS" evidence="8">
    <location>
        <begin position="219"/>
        <end position="281"/>
    </location>
</feature>
<feature type="site" description="Catalytically relevant" evidence="6">
    <location>
        <position position="69"/>
    </location>
</feature>
<dbReference type="Gene3D" id="3.10.580.10">
    <property type="entry name" value="CBS-domain"/>
    <property type="match status" value="1"/>
</dbReference>
<evidence type="ECO:0000256" key="3">
    <source>
        <dbReference type="ARBA" id="ARBA00023122"/>
    </source>
</evidence>
<keyword evidence="5" id="KW-0862">Zinc</keyword>
<dbReference type="InterPro" id="IPR001347">
    <property type="entry name" value="SIS_dom"/>
</dbReference>
<feature type="domain" description="SIS" evidence="9">
    <location>
        <begin position="50"/>
        <end position="194"/>
    </location>
</feature>
<dbReference type="SUPFAM" id="SSF53697">
    <property type="entry name" value="SIS domain"/>
    <property type="match status" value="1"/>
</dbReference>
<comment type="similarity">
    <text evidence="1 4">Belongs to the SIS family. GutQ/KpsF subfamily.</text>
</comment>
<keyword evidence="5" id="KW-0479">Metal-binding</keyword>
<evidence type="ECO:0000256" key="7">
    <source>
        <dbReference type="PROSITE-ProRule" id="PRU00703"/>
    </source>
</evidence>
<dbReference type="InterPro" id="IPR050986">
    <property type="entry name" value="GutQ/KpsF_isomerases"/>
</dbReference>
<dbReference type="InterPro" id="IPR004800">
    <property type="entry name" value="KdsD/KpsF-type"/>
</dbReference>
<dbReference type="PROSITE" id="PS51464">
    <property type="entry name" value="SIS"/>
    <property type="match status" value="1"/>
</dbReference>
<feature type="binding site" evidence="5">
    <location>
        <position position="92"/>
    </location>
    <ligand>
        <name>Zn(2+)</name>
        <dbReference type="ChEBI" id="CHEBI:29105"/>
    </ligand>
</feature>
<dbReference type="Pfam" id="PF01380">
    <property type="entry name" value="SIS"/>
    <property type="match status" value="1"/>
</dbReference>
<gene>
    <name evidence="10" type="ORF">DI626_05240</name>
</gene>
<feature type="site" description="Catalytically relevant" evidence="6">
    <location>
        <position position="203"/>
    </location>
</feature>
<organism evidence="10 11">
    <name type="scientific">Micavibrio aeruginosavorus</name>
    <dbReference type="NCBI Taxonomy" id="349221"/>
    <lineage>
        <taxon>Bacteria</taxon>
        <taxon>Pseudomonadati</taxon>
        <taxon>Bdellovibrionota</taxon>
        <taxon>Bdellovibrionia</taxon>
        <taxon>Bdellovibrionales</taxon>
        <taxon>Pseudobdellovibrionaceae</taxon>
        <taxon>Micavibrio</taxon>
    </lineage>
</organism>
<name>A0A2W5BUX4_9BACT</name>
<dbReference type="AlphaFoldDB" id="A0A2W5BUX4"/>